<gene>
    <name evidence="3" type="ORF">CYCCA115_LOCUS2725</name>
</gene>
<feature type="region of interest" description="Disordered" evidence="1">
    <location>
        <begin position="108"/>
        <end position="140"/>
    </location>
</feature>
<organism evidence="3 4">
    <name type="scientific">Cylindrotheca closterium</name>
    <dbReference type="NCBI Taxonomy" id="2856"/>
    <lineage>
        <taxon>Eukaryota</taxon>
        <taxon>Sar</taxon>
        <taxon>Stramenopiles</taxon>
        <taxon>Ochrophyta</taxon>
        <taxon>Bacillariophyta</taxon>
        <taxon>Bacillariophyceae</taxon>
        <taxon>Bacillariophycidae</taxon>
        <taxon>Bacillariales</taxon>
        <taxon>Bacillariaceae</taxon>
        <taxon>Cylindrotheca</taxon>
    </lineage>
</organism>
<keyword evidence="2" id="KW-0732">Signal</keyword>
<feature type="compositionally biased region" description="Pro residues" evidence="1">
    <location>
        <begin position="280"/>
        <end position="296"/>
    </location>
</feature>
<evidence type="ECO:0008006" key="5">
    <source>
        <dbReference type="Google" id="ProtNLM"/>
    </source>
</evidence>
<keyword evidence="4" id="KW-1185">Reference proteome</keyword>
<dbReference type="EMBL" id="CAKOGP040000213">
    <property type="protein sequence ID" value="CAJ1932181.1"/>
    <property type="molecule type" value="Genomic_DNA"/>
</dbReference>
<evidence type="ECO:0000256" key="1">
    <source>
        <dbReference type="SAM" id="MobiDB-lite"/>
    </source>
</evidence>
<accession>A0AAD2FE91</accession>
<sequence length="534" mass="59170">MKSFGLLLLLSASQVAAKLGESHAQQANNADQQERRMALQFHGSNPSFKLGRCEGDCDRDSDCFNSNGEQEGMVCFQRYNPNEPVPGCSGGDSDISLSDYCIRTSDLNRGTPTNNNNNNNNNNIDTSNNDNANVGKSATTTTTTAAVPIKWSTNFPLALCEGDCDTDFDCQGGLVCFQRGGKQSVPGCLGAEHDWSMTDYCVPKPGSNPTTPQTGDLKIEWSTTFPLKRCQGDCDSDIDCQGNLKCFQRTGGMTVPGCIGAELDSSDVDYCFDDANRQGPPGPPANPPAPTNPPAPVDNGRTAYYVGDGDFSGNPLSVCQGDCDTNADCQDGLFCWQRDQDEAMPYCTGAAGAIDYCLPKSESPGKKIRLYWDNYFWQETFEEAFWCMECTACDTLTVGDGWEGGCKDPPTGKCEEGHLIWIQKCKEVRDRFDIVQNSGSGDQIRVHGTNLCFTNRENRWLELRPCDKNISNQLWAPMNNRGKFEIRPWYQRSFSSKDALCVSQLHHPKATEVLSMKECWLNIHYETNYWTEWY</sequence>
<protein>
    <recommendedName>
        <fullName evidence="5">Ricin B lectin domain-containing protein</fullName>
    </recommendedName>
</protein>
<dbReference type="AlphaFoldDB" id="A0AAD2FE91"/>
<feature type="compositionally biased region" description="Low complexity" evidence="1">
    <location>
        <begin position="114"/>
        <end position="140"/>
    </location>
</feature>
<name>A0AAD2FE91_9STRA</name>
<feature type="region of interest" description="Disordered" evidence="1">
    <location>
        <begin position="272"/>
        <end position="299"/>
    </location>
</feature>
<reference evidence="3" key="1">
    <citation type="submission" date="2023-08" db="EMBL/GenBank/DDBJ databases">
        <authorList>
            <person name="Audoor S."/>
            <person name="Bilcke G."/>
        </authorList>
    </citation>
    <scope>NUCLEOTIDE SEQUENCE</scope>
</reference>
<comment type="caution">
    <text evidence="3">The sequence shown here is derived from an EMBL/GenBank/DDBJ whole genome shotgun (WGS) entry which is preliminary data.</text>
</comment>
<feature type="signal peptide" evidence="2">
    <location>
        <begin position="1"/>
        <end position="17"/>
    </location>
</feature>
<evidence type="ECO:0000313" key="3">
    <source>
        <dbReference type="EMBL" id="CAJ1932181.1"/>
    </source>
</evidence>
<dbReference type="Proteomes" id="UP001295423">
    <property type="component" value="Unassembled WGS sequence"/>
</dbReference>
<dbReference type="PROSITE" id="PS50231">
    <property type="entry name" value="RICIN_B_LECTIN"/>
    <property type="match status" value="1"/>
</dbReference>
<evidence type="ECO:0000313" key="4">
    <source>
        <dbReference type="Proteomes" id="UP001295423"/>
    </source>
</evidence>
<feature type="chain" id="PRO_5042237292" description="Ricin B lectin domain-containing protein" evidence="2">
    <location>
        <begin position="18"/>
        <end position="534"/>
    </location>
</feature>
<evidence type="ECO:0000256" key="2">
    <source>
        <dbReference type="SAM" id="SignalP"/>
    </source>
</evidence>
<proteinExistence type="predicted"/>